<evidence type="ECO:0000256" key="2">
    <source>
        <dbReference type="ARBA" id="ARBA00023015"/>
    </source>
</evidence>
<dbReference type="Pfam" id="PF22381">
    <property type="entry name" value="Staph_reg_Sar_Rot"/>
    <property type="match status" value="1"/>
</dbReference>
<dbReference type="Gene3D" id="1.10.10.10">
    <property type="entry name" value="Winged helix-like DNA-binding domain superfamily/Winged helix DNA-binding domain"/>
    <property type="match status" value="1"/>
</dbReference>
<evidence type="ECO:0000256" key="1">
    <source>
        <dbReference type="ARBA" id="ARBA00004496"/>
    </source>
</evidence>
<dbReference type="GeneID" id="69469824"/>
<dbReference type="GO" id="GO:0003677">
    <property type="term" value="F:DNA binding"/>
    <property type="evidence" value="ECO:0007669"/>
    <property type="project" value="UniProtKB-KW"/>
</dbReference>
<name>A0A6N2VXY6_9FIRM</name>
<accession>A0A6N2VXY6</accession>
<dbReference type="SUPFAM" id="SSF46785">
    <property type="entry name" value="Winged helix' DNA-binding domain"/>
    <property type="match status" value="1"/>
</dbReference>
<evidence type="ECO:0000313" key="9">
    <source>
        <dbReference type="EMBL" id="VYT31966.1"/>
    </source>
</evidence>
<dbReference type="InterPro" id="IPR000835">
    <property type="entry name" value="HTH_MarR-typ"/>
</dbReference>
<proteinExistence type="inferred from homology"/>
<dbReference type="InterPro" id="IPR036388">
    <property type="entry name" value="WH-like_DNA-bd_sf"/>
</dbReference>
<dbReference type="PRINTS" id="PR00598">
    <property type="entry name" value="HTHMARR"/>
</dbReference>
<gene>
    <name evidence="9" type="ORF">ACLFYP115_02673</name>
</gene>
<dbReference type="EMBL" id="CACRSQ010000007">
    <property type="protein sequence ID" value="VYT31966.1"/>
    <property type="molecule type" value="Genomic_DNA"/>
</dbReference>
<dbReference type="InterPro" id="IPR036390">
    <property type="entry name" value="WH_DNA-bd_sf"/>
</dbReference>
<comment type="similarity">
    <text evidence="5">Belongs to the SarZ family.</text>
</comment>
<dbReference type="RefSeq" id="WP_006568707.1">
    <property type="nucleotide sequence ID" value="NZ_BAABRZ010000002.1"/>
</dbReference>
<evidence type="ECO:0000256" key="4">
    <source>
        <dbReference type="ARBA" id="ARBA00023163"/>
    </source>
</evidence>
<dbReference type="GO" id="GO:0003700">
    <property type="term" value="F:DNA-binding transcription factor activity"/>
    <property type="evidence" value="ECO:0007669"/>
    <property type="project" value="InterPro"/>
</dbReference>
<keyword evidence="4" id="KW-0804">Transcription</keyword>
<reference evidence="9" key="1">
    <citation type="submission" date="2019-11" db="EMBL/GenBank/DDBJ databases">
        <authorList>
            <person name="Feng L."/>
        </authorList>
    </citation>
    <scope>NUCLEOTIDE SEQUENCE</scope>
    <source>
        <strain evidence="9">AcaccaeLFYP115</strain>
    </source>
</reference>
<comment type="subcellular location">
    <subcellularLocation>
        <location evidence="1">Cytoplasm</location>
    </subcellularLocation>
</comment>
<dbReference type="NCBIfam" id="NF045593">
    <property type="entry name" value="bilirub_TF_BilQ"/>
    <property type="match status" value="1"/>
</dbReference>
<dbReference type="PANTHER" id="PTHR42756">
    <property type="entry name" value="TRANSCRIPTIONAL REGULATOR, MARR"/>
    <property type="match status" value="1"/>
</dbReference>
<sequence>MTESFAFYVSVLRKYFTQYCTEKLAEINVTYGQLFILIFVGKKETCSPKEISLALKLDAGHLNRTLSKLIENGLLKQKKSTKDKRANIISLTPKGREAFEMSHNLFWEWDSVILNPLSDNEKQNLMELMKKIAFSEDGRF</sequence>
<keyword evidence="2" id="KW-0805">Transcription regulation</keyword>
<evidence type="ECO:0000256" key="6">
    <source>
        <dbReference type="ARBA" id="ARBA00047188"/>
    </source>
</evidence>
<keyword evidence="3" id="KW-0238">DNA-binding</keyword>
<organism evidence="9">
    <name type="scientific">Anaerostipes caccae</name>
    <dbReference type="NCBI Taxonomy" id="105841"/>
    <lineage>
        <taxon>Bacteria</taxon>
        <taxon>Bacillati</taxon>
        <taxon>Bacillota</taxon>
        <taxon>Clostridia</taxon>
        <taxon>Lachnospirales</taxon>
        <taxon>Lachnospiraceae</taxon>
        <taxon>Anaerostipes</taxon>
    </lineage>
</organism>
<feature type="domain" description="HTH marR-type" evidence="8">
    <location>
        <begin position="1"/>
        <end position="134"/>
    </location>
</feature>
<dbReference type="InterPro" id="IPR055166">
    <property type="entry name" value="Transc_reg_Sar_Rot_HTH"/>
</dbReference>
<evidence type="ECO:0000259" key="8">
    <source>
        <dbReference type="PROSITE" id="PS50995"/>
    </source>
</evidence>
<protein>
    <recommendedName>
        <fullName evidence="6">HTH-type transcriptional regulator SarZ</fullName>
    </recommendedName>
    <alternativeName>
        <fullName evidence="7">Staphylococcal accessory regulator Z</fullName>
    </alternativeName>
</protein>
<dbReference type="InterPro" id="IPR054630">
    <property type="entry name" value="BilQ"/>
</dbReference>
<evidence type="ECO:0000256" key="3">
    <source>
        <dbReference type="ARBA" id="ARBA00023125"/>
    </source>
</evidence>
<dbReference type="AlphaFoldDB" id="A0A6N2VXY6"/>
<evidence type="ECO:0000256" key="5">
    <source>
        <dbReference type="ARBA" id="ARBA00046337"/>
    </source>
</evidence>
<dbReference type="PANTHER" id="PTHR42756:SF1">
    <property type="entry name" value="TRANSCRIPTIONAL REPRESSOR OF EMRAB OPERON"/>
    <property type="match status" value="1"/>
</dbReference>
<dbReference type="SMART" id="SM00347">
    <property type="entry name" value="HTH_MARR"/>
    <property type="match status" value="1"/>
</dbReference>
<evidence type="ECO:0000256" key="7">
    <source>
        <dbReference type="ARBA" id="ARBA00047207"/>
    </source>
</evidence>
<dbReference type="PROSITE" id="PS50995">
    <property type="entry name" value="HTH_MARR_2"/>
    <property type="match status" value="1"/>
</dbReference>